<evidence type="ECO:0000256" key="1">
    <source>
        <dbReference type="ARBA" id="ARBA00002521"/>
    </source>
</evidence>
<evidence type="ECO:0000256" key="5">
    <source>
        <dbReference type="ARBA" id="ARBA00022801"/>
    </source>
</evidence>
<feature type="binding site" evidence="6">
    <location>
        <position position="169"/>
    </location>
    <ligand>
        <name>a divalent metal cation</name>
        <dbReference type="ChEBI" id="CHEBI:60240"/>
        <label>2</label>
        <note>catalytic</note>
    </ligand>
</feature>
<keyword evidence="10" id="KW-1185">Reference proteome</keyword>
<dbReference type="AlphaFoldDB" id="A0A0A8B683"/>
<reference evidence="10" key="1">
    <citation type="submission" date="2014-08" db="EMBL/GenBank/DDBJ databases">
        <title>Coriobacteriaceae sp. complete genome.</title>
        <authorList>
            <person name="Looft T."/>
            <person name="Bayles D.O."/>
            <person name="Stanton T.B."/>
        </authorList>
    </citation>
    <scope>NUCLEOTIDE SEQUENCE [LARGE SCALE GENOMIC DNA]</scope>
    <source>
        <strain evidence="10">68-1-3</strain>
    </source>
</reference>
<organism evidence="9 10">
    <name type="scientific">Berryella intestinalis</name>
    <dbReference type="NCBI Taxonomy" id="1531429"/>
    <lineage>
        <taxon>Bacteria</taxon>
        <taxon>Bacillati</taxon>
        <taxon>Actinomycetota</taxon>
        <taxon>Coriobacteriia</taxon>
        <taxon>Eggerthellales</taxon>
        <taxon>Eggerthellaceae</taxon>
        <taxon>Berryella</taxon>
    </lineage>
</organism>
<gene>
    <name evidence="6" type="primary">map</name>
    <name evidence="9" type="ORF">JI75_06420</name>
</gene>
<feature type="binding site" evidence="6">
    <location>
        <position position="77"/>
    </location>
    <ligand>
        <name>substrate</name>
    </ligand>
</feature>
<sequence length="248" mass="26373">MIIKKSPEQIEAMKRSGALSARVLREIGARCQPGVSTWDLDVFAEAFIRDNGGVPTFKGYCGYPCSICASVNDEIVHGIPSKKRILREGDIISIDTGATVDGWAGDNAWTFAVGEVSAQAQRLLEVTEACMWAGIEAARAGGRVGDIGYAVSKVARAAGMGVVREYTGHGIGRSMHEDPDVPNFGLRRTGPRLEAGMVLAIEPMITLGSHKTRDGSDGWLVSTRDGSLAAHFEKTVAISNDGPVLVSD</sequence>
<dbReference type="InterPro" id="IPR002467">
    <property type="entry name" value="Pept_M24A_MAP1"/>
</dbReference>
<evidence type="ECO:0000256" key="4">
    <source>
        <dbReference type="ARBA" id="ARBA00022723"/>
    </source>
</evidence>
<dbReference type="NCBIfam" id="TIGR00500">
    <property type="entry name" value="met_pdase_I"/>
    <property type="match status" value="1"/>
</dbReference>
<keyword evidence="2 6" id="KW-0031">Aminopeptidase</keyword>
<comment type="function">
    <text evidence="1 6">Removes the N-terminal methionine from nascent proteins. The N-terminal methionine is often cleaved when the second residue in the primary sequence is small and uncharged (Met-Ala-, Cys, Gly, Pro, Ser, Thr, or Val). Requires deformylation of the N(alpha)-formylated initiator methionine before it can be hydrolyzed.</text>
</comment>
<dbReference type="EMBL" id="CP009302">
    <property type="protein sequence ID" value="AJC12343.1"/>
    <property type="molecule type" value="Genomic_DNA"/>
</dbReference>
<keyword evidence="3 6" id="KW-0645">Protease</keyword>
<evidence type="ECO:0000256" key="2">
    <source>
        <dbReference type="ARBA" id="ARBA00022438"/>
    </source>
</evidence>
<dbReference type="Gene3D" id="3.90.230.10">
    <property type="entry name" value="Creatinase/methionine aminopeptidase superfamily"/>
    <property type="match status" value="1"/>
</dbReference>
<dbReference type="GO" id="GO:0070006">
    <property type="term" value="F:metalloaminopeptidase activity"/>
    <property type="evidence" value="ECO:0007669"/>
    <property type="project" value="UniProtKB-UniRule"/>
</dbReference>
<feature type="binding site" evidence="6">
    <location>
        <position position="202"/>
    </location>
    <ligand>
        <name>a divalent metal cation</name>
        <dbReference type="ChEBI" id="CHEBI:60240"/>
        <label>2</label>
        <note>catalytic</note>
    </ligand>
</feature>
<comment type="subunit">
    <text evidence="6">Monomer.</text>
</comment>
<feature type="binding site" evidence="6">
    <location>
        <position position="176"/>
    </location>
    <ligand>
        <name>substrate</name>
    </ligand>
</feature>
<proteinExistence type="inferred from homology"/>
<comment type="catalytic activity">
    <reaction evidence="6 7">
        <text>Release of N-terminal amino acids, preferentially methionine, from peptides and arylamides.</text>
        <dbReference type="EC" id="3.4.11.18"/>
    </reaction>
</comment>
<evidence type="ECO:0000256" key="3">
    <source>
        <dbReference type="ARBA" id="ARBA00022670"/>
    </source>
</evidence>
<dbReference type="PROSITE" id="PS00680">
    <property type="entry name" value="MAP_1"/>
    <property type="match status" value="1"/>
</dbReference>
<keyword evidence="4 6" id="KW-0479">Metal-binding</keyword>
<comment type="similarity">
    <text evidence="6">Belongs to the peptidase M24A family. Methionine aminopeptidase type 1 subfamily.</text>
</comment>
<dbReference type="STRING" id="1531429.JI75_06420"/>
<dbReference type="GO" id="GO:0006508">
    <property type="term" value="P:proteolysis"/>
    <property type="evidence" value="ECO:0007669"/>
    <property type="project" value="UniProtKB-KW"/>
</dbReference>
<dbReference type="GO" id="GO:0046872">
    <property type="term" value="F:metal ion binding"/>
    <property type="evidence" value="ECO:0007669"/>
    <property type="project" value="UniProtKB-UniRule"/>
</dbReference>
<dbReference type="PANTHER" id="PTHR43330:SF27">
    <property type="entry name" value="METHIONINE AMINOPEPTIDASE"/>
    <property type="match status" value="1"/>
</dbReference>
<dbReference type="SUPFAM" id="SSF55920">
    <property type="entry name" value="Creatinase/aminopeptidase"/>
    <property type="match status" value="1"/>
</dbReference>
<dbReference type="KEGG" id="cbac:JI75_06420"/>
<dbReference type="Proteomes" id="UP000031121">
    <property type="component" value="Chromosome"/>
</dbReference>
<accession>A0A0A8B683</accession>
<name>A0A0A8B683_9ACTN</name>
<dbReference type="GO" id="GO:0005829">
    <property type="term" value="C:cytosol"/>
    <property type="evidence" value="ECO:0007669"/>
    <property type="project" value="TreeGrafter"/>
</dbReference>
<evidence type="ECO:0000313" key="9">
    <source>
        <dbReference type="EMBL" id="AJC12343.1"/>
    </source>
</evidence>
<feature type="binding site" evidence="6">
    <location>
        <position position="233"/>
    </location>
    <ligand>
        <name>a divalent metal cation</name>
        <dbReference type="ChEBI" id="CHEBI:60240"/>
        <label>2</label>
        <note>catalytic</note>
    </ligand>
</feature>
<comment type="cofactor">
    <cofactor evidence="6">
        <name>Co(2+)</name>
        <dbReference type="ChEBI" id="CHEBI:48828"/>
    </cofactor>
    <cofactor evidence="6">
        <name>Zn(2+)</name>
        <dbReference type="ChEBI" id="CHEBI:29105"/>
    </cofactor>
    <cofactor evidence="6">
        <name>Mn(2+)</name>
        <dbReference type="ChEBI" id="CHEBI:29035"/>
    </cofactor>
    <cofactor evidence="6">
        <name>Fe(2+)</name>
        <dbReference type="ChEBI" id="CHEBI:29033"/>
    </cofactor>
    <text evidence="6">Binds 2 divalent metal cations per subunit. Has a high-affinity and a low affinity metal-binding site. The true nature of the physiological cofactor is under debate. The enzyme is active with cobalt, zinc, manganese or divalent iron ions. Most likely, methionine aminopeptidases function as mononuclear Fe(2+)-metalloproteases under physiological conditions, and the catalytically relevant metal-binding site has been assigned to the histidine-containing high-affinity site.</text>
</comment>
<dbReference type="RefSeq" id="WP_039689587.1">
    <property type="nucleotide sequence ID" value="NZ_CP009302.1"/>
</dbReference>
<reference evidence="9 10" key="2">
    <citation type="journal article" date="2015" name="Genome Announc.">
        <title>Complete Genome Sequence of Coriobacteriaceae Strain 68-1-3, a Novel Mucus-Degrading Isolate from the Swine Intestinal Tract.</title>
        <authorList>
            <person name="Looft T."/>
            <person name="Bayles D.O."/>
            <person name="Alt D.P."/>
            <person name="Stanton T.B."/>
        </authorList>
    </citation>
    <scope>NUCLEOTIDE SEQUENCE [LARGE SCALE GENOMIC DNA]</scope>
    <source>
        <strain evidence="9 10">68-1-3</strain>
    </source>
</reference>
<evidence type="ECO:0000259" key="8">
    <source>
        <dbReference type="Pfam" id="PF00557"/>
    </source>
</evidence>
<evidence type="ECO:0000256" key="7">
    <source>
        <dbReference type="RuleBase" id="RU003653"/>
    </source>
</evidence>
<dbReference type="PRINTS" id="PR00599">
    <property type="entry name" value="MAPEPTIDASE"/>
</dbReference>
<feature type="binding site" evidence="6">
    <location>
        <position position="106"/>
    </location>
    <ligand>
        <name>a divalent metal cation</name>
        <dbReference type="ChEBI" id="CHEBI:60240"/>
        <label>1</label>
    </ligand>
</feature>
<dbReference type="InterPro" id="IPR001714">
    <property type="entry name" value="Pept_M24_MAP"/>
</dbReference>
<protein>
    <recommendedName>
        <fullName evidence="6 7">Methionine aminopeptidase</fullName>
        <shortName evidence="6">MAP</shortName>
        <shortName evidence="6">MetAP</shortName>
        <ecNumber evidence="6 7">3.4.11.18</ecNumber>
    </recommendedName>
    <alternativeName>
        <fullName evidence="6">Peptidase M</fullName>
    </alternativeName>
</protein>
<keyword evidence="5 6" id="KW-0378">Hydrolase</keyword>
<dbReference type="InterPro" id="IPR036005">
    <property type="entry name" value="Creatinase/aminopeptidase-like"/>
</dbReference>
<evidence type="ECO:0000313" key="10">
    <source>
        <dbReference type="Proteomes" id="UP000031121"/>
    </source>
</evidence>
<dbReference type="OrthoDB" id="9802055at2"/>
<feature type="binding site" evidence="6">
    <location>
        <position position="106"/>
    </location>
    <ligand>
        <name>a divalent metal cation</name>
        <dbReference type="ChEBI" id="CHEBI:60240"/>
        <label>2</label>
        <note>catalytic</note>
    </ligand>
</feature>
<evidence type="ECO:0000256" key="6">
    <source>
        <dbReference type="HAMAP-Rule" id="MF_01974"/>
    </source>
</evidence>
<dbReference type="InterPro" id="IPR000994">
    <property type="entry name" value="Pept_M24"/>
</dbReference>
<feature type="binding site" evidence="6">
    <location>
        <position position="233"/>
    </location>
    <ligand>
        <name>a divalent metal cation</name>
        <dbReference type="ChEBI" id="CHEBI:60240"/>
        <label>1</label>
    </ligand>
</feature>
<dbReference type="GO" id="GO:0004239">
    <property type="term" value="F:initiator methionyl aminopeptidase activity"/>
    <property type="evidence" value="ECO:0007669"/>
    <property type="project" value="UniProtKB-UniRule"/>
</dbReference>
<feature type="binding site" evidence="6">
    <location>
        <position position="95"/>
    </location>
    <ligand>
        <name>a divalent metal cation</name>
        <dbReference type="ChEBI" id="CHEBI:60240"/>
        <label>1</label>
    </ligand>
</feature>
<feature type="domain" description="Peptidase M24" evidence="8">
    <location>
        <begin position="11"/>
        <end position="239"/>
    </location>
</feature>
<dbReference type="EC" id="3.4.11.18" evidence="6 7"/>
<dbReference type="PANTHER" id="PTHR43330">
    <property type="entry name" value="METHIONINE AMINOPEPTIDASE"/>
    <property type="match status" value="1"/>
</dbReference>
<dbReference type="HAMAP" id="MF_01974">
    <property type="entry name" value="MetAP_1"/>
    <property type="match status" value="1"/>
</dbReference>
<dbReference type="HOGENOM" id="CLU_015857_0_1_11"/>
<dbReference type="Pfam" id="PF00557">
    <property type="entry name" value="Peptidase_M24"/>
    <property type="match status" value="1"/>
</dbReference>
<dbReference type="CDD" id="cd01086">
    <property type="entry name" value="MetAP1"/>
    <property type="match status" value="1"/>
</dbReference>